<dbReference type="NCBIfam" id="TIGR02595">
    <property type="entry name" value="PEP_CTERM"/>
    <property type="match status" value="1"/>
</dbReference>
<gene>
    <name evidence="2" type="ordered locus">PCC7424_2280</name>
</gene>
<dbReference type="NCBIfam" id="NF033206">
    <property type="entry name" value="ScyE_fam"/>
    <property type="match status" value="1"/>
</dbReference>
<evidence type="ECO:0000313" key="2">
    <source>
        <dbReference type="EMBL" id="ACK70702.1"/>
    </source>
</evidence>
<protein>
    <recommendedName>
        <fullName evidence="4">ScyD/ScyE family protein</fullName>
    </recommendedName>
</protein>
<feature type="signal peptide" evidence="1">
    <location>
        <begin position="1"/>
        <end position="27"/>
    </location>
</feature>
<dbReference type="HOGENOM" id="CLU_044844_0_0_3"/>
<dbReference type="KEGG" id="cyc:PCC7424_2280"/>
<dbReference type="Gene3D" id="2.120.10.30">
    <property type="entry name" value="TolB, C-terminal domain"/>
    <property type="match status" value="1"/>
</dbReference>
<name>B7KHK7_GLOC7</name>
<dbReference type="NCBIfam" id="TIGR04155">
    <property type="entry name" value="cyano_PEP"/>
    <property type="match status" value="1"/>
</dbReference>
<dbReference type="OrthoDB" id="928769at2"/>
<accession>B7KHK7</accession>
<dbReference type="Proteomes" id="UP000002384">
    <property type="component" value="Chromosome"/>
</dbReference>
<evidence type="ECO:0008006" key="4">
    <source>
        <dbReference type="Google" id="ProtNLM"/>
    </source>
</evidence>
<evidence type="ECO:0000313" key="3">
    <source>
        <dbReference type="Proteomes" id="UP000002384"/>
    </source>
</evidence>
<organism evidence="2 3">
    <name type="scientific">Gloeothece citriformis (strain PCC 7424)</name>
    <name type="common">Cyanothece sp. (strain PCC 7424)</name>
    <dbReference type="NCBI Taxonomy" id="65393"/>
    <lineage>
        <taxon>Bacteria</taxon>
        <taxon>Bacillati</taxon>
        <taxon>Cyanobacteriota</taxon>
        <taxon>Cyanophyceae</taxon>
        <taxon>Oscillatoriophycideae</taxon>
        <taxon>Chroococcales</taxon>
        <taxon>Aphanothecaceae</taxon>
        <taxon>Gloeothece</taxon>
        <taxon>Gloeothece citriformis</taxon>
    </lineage>
</organism>
<dbReference type="RefSeq" id="WP_015954307.1">
    <property type="nucleotide sequence ID" value="NC_011729.1"/>
</dbReference>
<keyword evidence="3" id="KW-1185">Reference proteome</keyword>
<dbReference type="SUPFAM" id="SSF101898">
    <property type="entry name" value="NHL repeat"/>
    <property type="match status" value="1"/>
</dbReference>
<evidence type="ECO:0000256" key="1">
    <source>
        <dbReference type="SAM" id="SignalP"/>
    </source>
</evidence>
<feature type="chain" id="PRO_5002856491" description="ScyD/ScyE family protein" evidence="1">
    <location>
        <begin position="28"/>
        <end position="462"/>
    </location>
</feature>
<sequence>MSKSLKYTISVVTFGFSLLTGVTEAQAVTFSTTLTTVVDGLSNPRGLSFGPDGTLYVSEPGIGGDGECQPSPSTLFQPLCVGYNSSYLKITTDGKQERLFENFASVAEQPSGNQGAGLQDLQFDSLGNAYILTGFAGYPGNRDLELNILGSNYPIPPSQLNTFPPSPPEEVLDTPLLAKLFKADLNTGELTTIFDFGRYELTNNPDGGDVVTNPFDLSITGNTAYVTDGGGNTAYRINLDATGFDTIALPKQIFDSSILPPLPPGQELLDGLVEFLPPAEPGGQPQIAVQSVPTGGAIGPDGAFYVGEYLGFPYPEDSARIFRIGEDGVPEIFADGFNHITDLAFDENGNLLVLQFSDESQLNGDIRFLPGSLIQVAPDGTRTTLVAAGEGLESAAGLTIGPDNKIYITKRGVGPGLGEVVRVDVEVVPEPSSILGALTALGGGTWLKRQRKKLSDKNKAKV</sequence>
<dbReference type="eggNOG" id="COG3386">
    <property type="taxonomic scope" value="Bacteria"/>
</dbReference>
<keyword evidence="1" id="KW-0732">Signal</keyword>
<dbReference type="InterPro" id="IPR026374">
    <property type="entry name" value="Cyano_PEP"/>
</dbReference>
<dbReference type="InterPro" id="IPR048031">
    <property type="entry name" value="ScyD/ScyE-like"/>
</dbReference>
<dbReference type="EMBL" id="CP001291">
    <property type="protein sequence ID" value="ACK70702.1"/>
    <property type="molecule type" value="Genomic_DNA"/>
</dbReference>
<dbReference type="InterPro" id="IPR013424">
    <property type="entry name" value="Ice-binding_C"/>
</dbReference>
<proteinExistence type="predicted"/>
<dbReference type="STRING" id="65393.PCC7424_2280"/>
<dbReference type="AlphaFoldDB" id="B7KHK7"/>
<reference evidence="3" key="1">
    <citation type="journal article" date="2011" name="MBio">
        <title>Novel metabolic attributes of the genus Cyanothece, comprising a group of unicellular nitrogen-fixing Cyanobacteria.</title>
        <authorList>
            <person name="Bandyopadhyay A."/>
            <person name="Elvitigala T."/>
            <person name="Welsh E."/>
            <person name="Stockel J."/>
            <person name="Liberton M."/>
            <person name="Min H."/>
            <person name="Sherman L.A."/>
            <person name="Pakrasi H.B."/>
        </authorList>
    </citation>
    <scope>NUCLEOTIDE SEQUENCE [LARGE SCALE GENOMIC DNA]</scope>
    <source>
        <strain evidence="3">PCC 7424</strain>
    </source>
</reference>
<dbReference type="InterPro" id="IPR011042">
    <property type="entry name" value="6-blade_b-propeller_TolB-like"/>
</dbReference>